<evidence type="ECO:0000259" key="2">
    <source>
        <dbReference type="Pfam" id="PF07883"/>
    </source>
</evidence>
<name>C0CKH2_BLAHS</name>
<dbReference type="Pfam" id="PF07883">
    <property type="entry name" value="Cupin_2"/>
    <property type="match status" value="1"/>
</dbReference>
<reference evidence="3 4" key="2">
    <citation type="submission" date="2009-02" db="EMBL/GenBank/DDBJ databases">
        <title>Draft genome sequence of Blautia hydrogenotrophica DSM 10507 (Ruminococcus hydrogenotrophicus DSM 10507).</title>
        <authorList>
            <person name="Sudarsanam P."/>
            <person name="Ley R."/>
            <person name="Guruge J."/>
            <person name="Turnbaugh P.J."/>
            <person name="Mahowald M."/>
            <person name="Liep D."/>
            <person name="Gordon J."/>
        </authorList>
    </citation>
    <scope>NUCLEOTIDE SEQUENCE [LARGE SCALE GENOMIC DNA]</scope>
    <source>
        <strain evidence="4">DSM 10507 / JCM 14656 / S5a33</strain>
    </source>
</reference>
<dbReference type="PANTHER" id="PTHR35848">
    <property type="entry name" value="OXALATE-BINDING PROTEIN"/>
    <property type="match status" value="1"/>
</dbReference>
<dbReference type="Gene3D" id="2.60.120.10">
    <property type="entry name" value="Jelly Rolls"/>
    <property type="match status" value="1"/>
</dbReference>
<evidence type="ECO:0000256" key="1">
    <source>
        <dbReference type="ARBA" id="ARBA00022723"/>
    </source>
</evidence>
<protein>
    <recommendedName>
        <fullName evidence="2">Cupin type-2 domain-containing protein</fullName>
    </recommendedName>
</protein>
<organism evidence="3 4">
    <name type="scientific">Blautia hydrogenotrophica (strain DSM 10507 / JCM 14656 / S5a33)</name>
    <name type="common">Ruminococcus hydrogenotrophicus</name>
    <dbReference type="NCBI Taxonomy" id="476272"/>
    <lineage>
        <taxon>Bacteria</taxon>
        <taxon>Bacillati</taxon>
        <taxon>Bacillota</taxon>
        <taxon>Clostridia</taxon>
        <taxon>Lachnospirales</taxon>
        <taxon>Lachnospiraceae</taxon>
        <taxon>Blautia</taxon>
    </lineage>
</organism>
<keyword evidence="4" id="KW-1185">Reference proteome</keyword>
<sequence>SLTKKEDLPLTKATERTTLDVPLQAPGKGHLLKEGLLTEKELGQHCRMFSRVTLEPGSALGYHEHHGETETYYLLEGKGVYNDDGSLIPVEAGDVTFCEDGHGHGVENTGDTDLVFIALILKN</sequence>
<dbReference type="AlphaFoldDB" id="C0CKH2"/>
<keyword evidence="1" id="KW-0479">Metal-binding</keyword>
<gene>
    <name evidence="3" type="ORF">RUMHYD_01342</name>
</gene>
<feature type="domain" description="Cupin type-2" evidence="2">
    <location>
        <begin position="51"/>
        <end position="118"/>
    </location>
</feature>
<dbReference type="PATRIC" id="fig|476272.21.peg.2690"/>
<dbReference type="eggNOG" id="COG1917">
    <property type="taxonomic scope" value="Bacteria"/>
</dbReference>
<reference evidence="3 4" key="1">
    <citation type="submission" date="2009-01" db="EMBL/GenBank/DDBJ databases">
        <authorList>
            <person name="Fulton L."/>
            <person name="Clifton S."/>
            <person name="Fulton B."/>
            <person name="Xu J."/>
            <person name="Minx P."/>
            <person name="Pepin K.H."/>
            <person name="Johnson M."/>
            <person name="Bhonagiri V."/>
            <person name="Nash W.E."/>
            <person name="Mardis E.R."/>
            <person name="Wilson R.K."/>
        </authorList>
    </citation>
    <scope>NUCLEOTIDE SEQUENCE [LARGE SCALE GENOMIC DNA]</scope>
    <source>
        <strain evidence="4">DSM 10507 / JCM 14656 / S5a33</strain>
    </source>
</reference>
<dbReference type="HOGENOM" id="CLU_2008609_0_0_9"/>
<dbReference type="InterPro" id="IPR014710">
    <property type="entry name" value="RmlC-like_jellyroll"/>
</dbReference>
<dbReference type="CDD" id="cd02221">
    <property type="entry name" value="cupin_TM1287-like"/>
    <property type="match status" value="1"/>
</dbReference>
<dbReference type="EMBL" id="ACBZ01000066">
    <property type="protein sequence ID" value="EEG49752.1"/>
    <property type="molecule type" value="Genomic_DNA"/>
</dbReference>
<dbReference type="PANTHER" id="PTHR35848:SF6">
    <property type="entry name" value="CUPIN TYPE-2 DOMAIN-CONTAINING PROTEIN"/>
    <property type="match status" value="1"/>
</dbReference>
<feature type="non-terminal residue" evidence="3">
    <location>
        <position position="1"/>
    </location>
</feature>
<dbReference type="InterPro" id="IPR013096">
    <property type="entry name" value="Cupin_2"/>
</dbReference>
<dbReference type="SUPFAM" id="SSF51182">
    <property type="entry name" value="RmlC-like cupins"/>
    <property type="match status" value="1"/>
</dbReference>
<dbReference type="Proteomes" id="UP000003100">
    <property type="component" value="Unassembled WGS sequence"/>
</dbReference>
<dbReference type="InterPro" id="IPR011051">
    <property type="entry name" value="RmlC_Cupin_sf"/>
</dbReference>
<dbReference type="RefSeq" id="WP_005947378.1">
    <property type="nucleotide sequence ID" value="NZ_GG657680.1"/>
</dbReference>
<evidence type="ECO:0000313" key="4">
    <source>
        <dbReference type="Proteomes" id="UP000003100"/>
    </source>
</evidence>
<comment type="caution">
    <text evidence="3">The sequence shown here is derived from an EMBL/GenBank/DDBJ whole genome shotgun (WGS) entry which is preliminary data.</text>
</comment>
<dbReference type="InterPro" id="IPR051610">
    <property type="entry name" value="GPI/OXD"/>
</dbReference>
<evidence type="ECO:0000313" key="3">
    <source>
        <dbReference type="EMBL" id="EEG49752.1"/>
    </source>
</evidence>
<proteinExistence type="predicted"/>
<accession>C0CKH2</accession>
<dbReference type="GO" id="GO:0046872">
    <property type="term" value="F:metal ion binding"/>
    <property type="evidence" value="ECO:0007669"/>
    <property type="project" value="UniProtKB-KW"/>
</dbReference>